<proteinExistence type="inferred from homology"/>
<protein>
    <recommendedName>
        <fullName evidence="1">Protein ENL47_01970</fullName>
    </recommendedName>
</protein>
<dbReference type="InterPro" id="IPR023473">
    <property type="entry name" value="AMMECR1"/>
</dbReference>
<name>A0A7C5XNF1_9CREN</name>
<dbReference type="NCBIfam" id="TIGR04335">
    <property type="entry name" value="AmmeMemoSam_A"/>
    <property type="match status" value="1"/>
</dbReference>
<reference evidence="3" key="1">
    <citation type="journal article" date="2020" name="mSystems">
        <title>Genome- and Community-Level Interaction Insights into Carbon Utilization and Element Cycling Functions of Hydrothermarchaeota in Hydrothermal Sediment.</title>
        <authorList>
            <person name="Zhou Z."/>
            <person name="Liu Y."/>
            <person name="Xu W."/>
            <person name="Pan J."/>
            <person name="Luo Z.H."/>
            <person name="Li M."/>
        </authorList>
    </citation>
    <scope>NUCLEOTIDE SEQUENCE [LARGE SCALE GENOMIC DNA]</scope>
    <source>
        <strain evidence="4">SpSt-1</strain>
        <strain evidence="3">SpSt-1121</strain>
    </source>
</reference>
<dbReference type="InterPro" id="IPR023472">
    <property type="entry name" value="Uncharacterised_MJ0810"/>
</dbReference>
<dbReference type="PANTHER" id="PTHR13016:SF0">
    <property type="entry name" value="AMME SYNDROME CANDIDATE GENE 1 PROTEIN"/>
    <property type="match status" value="1"/>
</dbReference>
<dbReference type="InterPro" id="IPR002733">
    <property type="entry name" value="AMMECR1_domain"/>
</dbReference>
<evidence type="ECO:0000313" key="3">
    <source>
        <dbReference type="EMBL" id="HHP82409.1"/>
    </source>
</evidence>
<dbReference type="PANTHER" id="PTHR13016">
    <property type="entry name" value="AMMECR1 HOMOLOG"/>
    <property type="match status" value="1"/>
</dbReference>
<dbReference type="InterPro" id="IPR036071">
    <property type="entry name" value="AMMECR1_dom_sf"/>
</dbReference>
<dbReference type="NCBIfam" id="TIGR00296">
    <property type="entry name" value="TIGR00296 family protein"/>
    <property type="match status" value="1"/>
</dbReference>
<dbReference type="InterPro" id="IPR027485">
    <property type="entry name" value="AMMECR1_N"/>
</dbReference>
<organism evidence="3">
    <name type="scientific">Ignisphaera aggregans</name>
    <dbReference type="NCBI Taxonomy" id="334771"/>
    <lineage>
        <taxon>Archaea</taxon>
        <taxon>Thermoproteota</taxon>
        <taxon>Thermoprotei</taxon>
        <taxon>Desulfurococcales</taxon>
        <taxon>Desulfurococcaceae</taxon>
        <taxon>Ignisphaera</taxon>
    </lineage>
</organism>
<evidence type="ECO:0000259" key="2">
    <source>
        <dbReference type="PROSITE" id="PS51112"/>
    </source>
</evidence>
<evidence type="ECO:0000256" key="1">
    <source>
        <dbReference type="HAMAP-Rule" id="MF_00645"/>
    </source>
</evidence>
<dbReference type="Gene3D" id="3.30.1490.150">
    <property type="entry name" value="Hypothetical protein ph0010, domain 2"/>
    <property type="match status" value="1"/>
</dbReference>
<feature type="domain" description="AMMECR1" evidence="2">
    <location>
        <begin position="19"/>
        <end position="208"/>
    </location>
</feature>
<dbReference type="PROSITE" id="PS51112">
    <property type="entry name" value="AMMECR1"/>
    <property type="match status" value="1"/>
</dbReference>
<dbReference type="AlphaFoldDB" id="A0A7C5XNF1"/>
<comment type="caution">
    <text evidence="3">The sequence shown here is derived from an EMBL/GenBank/DDBJ whole genome shotgun (WGS) entry which is preliminary data.</text>
</comment>
<dbReference type="EMBL" id="DRUB01000034">
    <property type="protein sequence ID" value="HHR95602.1"/>
    <property type="molecule type" value="Genomic_DNA"/>
</dbReference>
<sequence length="222" mass="25035">MSIQRQFKDAVHPSDITLDEGVLLTSVARKAIEHYVKYREIIKLSENIPSKLLKPGMAFVTIDKLLENNVKELRGCIGFLQPMSSLINTVINAAIAAATEDPRFPPLSEKELNEVVIEVSILSLPTPIKSINDIIIGKHGIIIHRGWNSGTLLPQVPIEYCWDVETFVAEGCIKAGLEPDCWLDQKTKIYVYEAVVFYEESPRGIIKIRDLIEEFNKRCSML</sequence>
<dbReference type="Pfam" id="PF01871">
    <property type="entry name" value="AMMECR1"/>
    <property type="match status" value="1"/>
</dbReference>
<gene>
    <name evidence="4" type="ORF">ENL47_01970</name>
    <name evidence="3" type="ORF">ENM84_07075</name>
</gene>
<dbReference type="InterPro" id="IPR027623">
    <property type="entry name" value="AmmeMemoSam_A"/>
</dbReference>
<dbReference type="EMBL" id="DRZI01000302">
    <property type="protein sequence ID" value="HHP82409.1"/>
    <property type="molecule type" value="Genomic_DNA"/>
</dbReference>
<dbReference type="SUPFAM" id="SSF143447">
    <property type="entry name" value="AMMECR1-like"/>
    <property type="match status" value="1"/>
</dbReference>
<evidence type="ECO:0000313" key="4">
    <source>
        <dbReference type="EMBL" id="HHR95602.1"/>
    </source>
</evidence>
<accession>A0A7C5XNF1</accession>
<dbReference type="Gene3D" id="3.30.700.20">
    <property type="entry name" value="Hypothetical protein ph0010, domain 1"/>
    <property type="match status" value="1"/>
</dbReference>
<dbReference type="HAMAP" id="MF_00645">
    <property type="entry name" value="AMMECR1"/>
    <property type="match status" value="1"/>
</dbReference>